<dbReference type="Gene3D" id="3.20.20.410">
    <property type="entry name" value="Protein of unknown function UPF0759"/>
    <property type="match status" value="1"/>
</dbReference>
<dbReference type="EMBL" id="JAUQUB010000001">
    <property type="protein sequence ID" value="MDO7882108.1"/>
    <property type="molecule type" value="Genomic_DNA"/>
</dbReference>
<sequence>MTGRIVVGMAGWVYPDWRGTFYPKGVTQKNELAYASTHVTSIELNGSFYSLQKPSSWVSWRDATPDDFVFSVKAPRFITHIRRLDDVHEPLANFFASGILALGGKLGCILWQLPPSLEFEPYLLERFLEQLPHGTPAAVALAEERSARMHGREHLETDADRPVRHALEVRHRTFDSPEFVELARRYGVAIAFGDSAGKWPVIDEATTDFRYARLHADEKKYPGGYYEPADLDRWAATVTGWAAEGLDSYVYFDNDTKVRAPIDAMSLLERL</sequence>
<keyword evidence="2" id="KW-1185">Reference proteome</keyword>
<gene>
    <name evidence="1" type="ORF">Q5716_07700</name>
</gene>
<dbReference type="SUPFAM" id="SSF117396">
    <property type="entry name" value="TM1631-like"/>
    <property type="match status" value="1"/>
</dbReference>
<dbReference type="InterPro" id="IPR036520">
    <property type="entry name" value="UPF0759_sf"/>
</dbReference>
<dbReference type="InterPro" id="IPR002763">
    <property type="entry name" value="DUF72"/>
</dbReference>
<dbReference type="PANTHER" id="PTHR30348">
    <property type="entry name" value="UNCHARACTERIZED PROTEIN YECE"/>
    <property type="match status" value="1"/>
</dbReference>
<dbReference type="RefSeq" id="WP_305002492.1">
    <property type="nucleotide sequence ID" value="NZ_JAUQUB010000001.1"/>
</dbReference>
<name>A0ABT9BM78_9MICO</name>
<dbReference type="Proteomes" id="UP001241072">
    <property type="component" value="Unassembled WGS sequence"/>
</dbReference>
<dbReference type="Pfam" id="PF01904">
    <property type="entry name" value="DUF72"/>
    <property type="match status" value="1"/>
</dbReference>
<comment type="caution">
    <text evidence="1">The sequence shown here is derived from an EMBL/GenBank/DDBJ whole genome shotgun (WGS) entry which is preliminary data.</text>
</comment>
<dbReference type="PANTHER" id="PTHR30348:SF4">
    <property type="entry name" value="DUF72 DOMAIN-CONTAINING PROTEIN"/>
    <property type="match status" value="1"/>
</dbReference>
<protein>
    <submittedName>
        <fullName evidence="1">DUF72 domain-containing protein</fullName>
    </submittedName>
</protein>
<reference evidence="1 2" key="1">
    <citation type="submission" date="2023-07" db="EMBL/GenBank/DDBJ databases">
        <title>Protaetiibacter sp. nov WY-16 isolated from soil.</title>
        <authorList>
            <person name="Liu B."/>
            <person name="Wan Y."/>
        </authorList>
    </citation>
    <scope>NUCLEOTIDE SEQUENCE [LARGE SCALE GENOMIC DNA]</scope>
    <source>
        <strain evidence="1 2">WY-16</strain>
    </source>
</reference>
<organism evidence="1 2">
    <name type="scientific">Antiquaquibacter soli</name>
    <dbReference type="NCBI Taxonomy" id="3064523"/>
    <lineage>
        <taxon>Bacteria</taxon>
        <taxon>Bacillati</taxon>
        <taxon>Actinomycetota</taxon>
        <taxon>Actinomycetes</taxon>
        <taxon>Micrococcales</taxon>
        <taxon>Microbacteriaceae</taxon>
        <taxon>Antiquaquibacter</taxon>
    </lineage>
</organism>
<evidence type="ECO:0000313" key="2">
    <source>
        <dbReference type="Proteomes" id="UP001241072"/>
    </source>
</evidence>
<evidence type="ECO:0000313" key="1">
    <source>
        <dbReference type="EMBL" id="MDO7882108.1"/>
    </source>
</evidence>
<accession>A0ABT9BM78</accession>
<proteinExistence type="predicted"/>